<evidence type="ECO:0000313" key="2">
    <source>
        <dbReference type="Proteomes" id="UP001213000"/>
    </source>
</evidence>
<dbReference type="EMBL" id="JANIEX010000190">
    <property type="protein sequence ID" value="KAJ3571346.1"/>
    <property type="molecule type" value="Genomic_DNA"/>
</dbReference>
<evidence type="ECO:0000313" key="1">
    <source>
        <dbReference type="EMBL" id="KAJ3571346.1"/>
    </source>
</evidence>
<comment type="caution">
    <text evidence="1">The sequence shown here is derived from an EMBL/GenBank/DDBJ whole genome shotgun (WGS) entry which is preliminary data.</text>
</comment>
<name>A0AAD5YY33_9AGAR</name>
<dbReference type="AlphaFoldDB" id="A0AAD5YY33"/>
<protein>
    <submittedName>
        <fullName evidence="1">Uncharacterized protein</fullName>
    </submittedName>
</protein>
<proteinExistence type="predicted"/>
<keyword evidence="2" id="KW-1185">Reference proteome</keyword>
<reference evidence="1" key="1">
    <citation type="submission" date="2022-07" db="EMBL/GenBank/DDBJ databases">
        <title>Genome Sequence of Leucocoprinus birnbaumii.</title>
        <authorList>
            <person name="Buettner E."/>
        </authorList>
    </citation>
    <scope>NUCLEOTIDE SEQUENCE</scope>
    <source>
        <strain evidence="1">VT141</strain>
    </source>
</reference>
<accession>A0AAD5YY33</accession>
<organism evidence="1 2">
    <name type="scientific">Leucocoprinus birnbaumii</name>
    <dbReference type="NCBI Taxonomy" id="56174"/>
    <lineage>
        <taxon>Eukaryota</taxon>
        <taxon>Fungi</taxon>
        <taxon>Dikarya</taxon>
        <taxon>Basidiomycota</taxon>
        <taxon>Agaricomycotina</taxon>
        <taxon>Agaricomycetes</taxon>
        <taxon>Agaricomycetidae</taxon>
        <taxon>Agaricales</taxon>
        <taxon>Agaricineae</taxon>
        <taxon>Agaricaceae</taxon>
        <taxon>Leucocoprinus</taxon>
    </lineage>
</organism>
<sequence>MFIRLRRNEQPWEVVYCRAVEPVPSFHDDDDLDVLSISEAETHGTYVFDVRPHTGHHGHQLRRAVTFAQQQLLREVEKKGFDVLLVEGWRLTLLRKGKHNRVEVQYSARAHWMDAAPRPIHIHKPLLQCASSTDAPPPYWENDPNLRIMRYGPRTQRNDLYYCKGGVNVATLLRLTRQSLLEFSRNSGGNVLVDEKWHCTITKSIVRYRESFRVQISYSAIIAEAEGEDSQKVARIEDAKGIDGLMTVLERR</sequence>
<gene>
    <name evidence="1" type="ORF">NP233_g3815</name>
</gene>
<dbReference type="Proteomes" id="UP001213000">
    <property type="component" value="Unassembled WGS sequence"/>
</dbReference>